<comment type="caution">
    <text evidence="11">The sequence shown here is derived from an EMBL/GenBank/DDBJ whole genome shotgun (WGS) entry which is preliminary data.</text>
</comment>
<dbReference type="EC" id="2.6.1.62" evidence="10"/>
<sequence length="706" mass="75352">MAVPEVLCITGTDTDAGKTLVTAALARAAMQAGRQVLVLKPVQTGCGHGDSYHHDGMGMRIAPPPPSDTVPDVATYRTAAPAASACAIVQLAPACSPHLAARQAGVDITVHDLTAQVRDHIARHKADLVLIEGAGGLLTPLNSNEVLADLFAELRFPLLLVVANRLGAVNHALLTIEACSARSARGCIPLAGFVTTETSPAAGPAEHAIRKDNASIIATLGRLPCLAAVPHISGLHGSENAREAAWNTAAAAVSPVLETMRRPPCHCTRKAAPDSTPERLLAYDREHLWHPYTSAQTPARTWEAVYTRSTRITLRDGRELVDGMSSWWCAIHGYNHPALLDALQEQSKRMPHVMFGGLTHKPAVELAQSLLDMVPQGLAHVFYADSGSVAVEVALKMALQYQMAAGRPQRNRILSLRGGYHGDTMGAMSVCDPENGMHHLFSGMLPRQIFAPRPECPYSYGQTTPYDPASFAPFSALLEQYGDSVAAVILEPVVQGAGGMWFYHPDYLQAVREACTRHGCLLIADEIATGFGRTGSLFACGHADITPDILCVGKGLTGGVMSLAATLTTAEVAHGISRDGGVLMHGPTYMGNPLACAVAQASLELLMRGNWVHDVARIESGLHTGLHPCTGHSGVRDVRVLGAIGVLEMETPVNTEALQRFFVRNGVWIRPFGRLIYVMPPYVASDEDISTLTRAMCGAVMEGAWR</sequence>
<keyword evidence="3 10" id="KW-0032">Aminotransferase</keyword>
<evidence type="ECO:0000313" key="11">
    <source>
        <dbReference type="EMBL" id="GFM38508.1"/>
    </source>
</evidence>
<feature type="binding site" evidence="9">
    <location>
        <begin position="230"/>
        <end position="232"/>
    </location>
    <ligand>
        <name>ATP</name>
        <dbReference type="ChEBI" id="CHEBI:30616"/>
    </ligand>
</feature>
<evidence type="ECO:0000256" key="3">
    <source>
        <dbReference type="ARBA" id="ARBA00022576"/>
    </source>
</evidence>
<feature type="binding site" evidence="9">
    <location>
        <begin position="132"/>
        <end position="135"/>
    </location>
    <ligand>
        <name>ATP</name>
        <dbReference type="ChEBI" id="CHEBI:30616"/>
    </ligand>
</feature>
<comment type="similarity">
    <text evidence="10">Belongs to the class-III pyridoxal-phosphate-dependent aminotransferase family. BioA subfamily.</text>
</comment>
<evidence type="ECO:0000313" key="12">
    <source>
        <dbReference type="Proteomes" id="UP000503820"/>
    </source>
</evidence>
<keyword evidence="9" id="KW-0067">ATP-binding</keyword>
<feature type="binding site" evidence="10">
    <location>
        <position position="327"/>
    </location>
    <ligand>
        <name>substrate</name>
    </ligand>
</feature>
<dbReference type="PANTHER" id="PTHR42684:SF17">
    <property type="entry name" value="ADENOSYLMETHIONINE-8-AMINO-7-OXONONANOATE AMINOTRANSFERASE"/>
    <property type="match status" value="1"/>
</dbReference>
<feature type="binding site" evidence="9">
    <location>
        <begin position="15"/>
        <end position="20"/>
    </location>
    <ligand>
        <name>ATP</name>
        <dbReference type="ChEBI" id="CHEBI:30616"/>
    </ligand>
</feature>
<evidence type="ECO:0000256" key="7">
    <source>
        <dbReference type="ARBA" id="ARBA00022898"/>
    </source>
</evidence>
<comment type="catalytic activity">
    <reaction evidence="8 10">
        <text>(8S)-8-amino-7-oxononanoate + S-adenosyl-L-methionine = S-adenosyl-4-methylsulfanyl-2-oxobutanoate + (7R,8S)-7,8-diammoniononanoate</text>
        <dbReference type="Rhea" id="RHEA:16861"/>
        <dbReference type="ChEBI" id="CHEBI:16490"/>
        <dbReference type="ChEBI" id="CHEBI:59789"/>
        <dbReference type="ChEBI" id="CHEBI:149468"/>
        <dbReference type="ChEBI" id="CHEBI:149469"/>
        <dbReference type="EC" id="2.6.1.62"/>
    </reaction>
</comment>
<feature type="binding site" evidence="10">
    <location>
        <begin position="387"/>
        <end position="388"/>
    </location>
    <ligand>
        <name>pyridoxal 5'-phosphate</name>
        <dbReference type="ChEBI" id="CHEBI:597326"/>
    </ligand>
</feature>
<comment type="function">
    <text evidence="9">Catalyzes a mechanistically unusual reaction, the ATP-dependent insertion of CO2 between the N7 and N8 nitrogen atoms of 7,8-diaminopelargonic acid (DAPA, also called 7,8-diammoniononanoate) to form a ureido ring.</text>
</comment>
<feature type="binding site" evidence="10">
    <location>
        <position position="554"/>
    </location>
    <ligand>
        <name>substrate</name>
    </ligand>
</feature>
<keyword evidence="4 10" id="KW-0808">Transferase</keyword>
<dbReference type="SUPFAM" id="SSF53383">
    <property type="entry name" value="PLP-dependent transferases"/>
    <property type="match status" value="1"/>
</dbReference>
<dbReference type="EC" id="6.3.3.3" evidence="9"/>
<feature type="binding site" evidence="10">
    <location>
        <begin position="587"/>
        <end position="588"/>
    </location>
    <ligand>
        <name>pyridoxal 5'-phosphate</name>
        <dbReference type="ChEBI" id="CHEBI:597326"/>
    </ligand>
</feature>
<dbReference type="FunFam" id="3.40.640.10:FF:000041">
    <property type="entry name" value="Adenosylmethionine-8-amino-7-oxononanoate aminotransferase"/>
    <property type="match status" value="1"/>
</dbReference>
<dbReference type="GO" id="GO:0004141">
    <property type="term" value="F:dethiobiotin synthase activity"/>
    <property type="evidence" value="ECO:0007669"/>
    <property type="project" value="UniProtKB-UniRule"/>
</dbReference>
<keyword evidence="5 10" id="KW-0949">S-adenosyl-L-methionine</keyword>
<dbReference type="InterPro" id="IPR004472">
    <property type="entry name" value="DTB_synth_BioD"/>
</dbReference>
<organism evidence="11 12">
    <name type="scientific">Desulfovibrio psychrotolerans</name>
    <dbReference type="NCBI Taxonomy" id="415242"/>
    <lineage>
        <taxon>Bacteria</taxon>
        <taxon>Pseudomonadati</taxon>
        <taxon>Thermodesulfobacteriota</taxon>
        <taxon>Desulfovibrionia</taxon>
        <taxon>Desulfovibrionales</taxon>
        <taxon>Desulfovibrionaceae</taxon>
        <taxon>Desulfovibrio</taxon>
    </lineage>
</organism>
<dbReference type="InterPro" id="IPR005814">
    <property type="entry name" value="Aminotrans_3"/>
</dbReference>
<dbReference type="NCBIfam" id="NF004624">
    <property type="entry name" value="PRK05964.1"/>
    <property type="match status" value="1"/>
</dbReference>
<feature type="binding site" evidence="9">
    <location>
        <position position="72"/>
    </location>
    <ligand>
        <name>Mg(2+)</name>
        <dbReference type="ChEBI" id="CHEBI:18420"/>
    </ligand>
</feature>
<evidence type="ECO:0000256" key="8">
    <source>
        <dbReference type="ARBA" id="ARBA00048449"/>
    </source>
</evidence>
<dbReference type="InterPro" id="IPR005815">
    <property type="entry name" value="BioA"/>
</dbReference>
<name>A0A7J0BXT5_9BACT</name>
<feature type="binding site" evidence="10">
    <location>
        <position position="525"/>
    </location>
    <ligand>
        <name>pyridoxal 5'-phosphate</name>
        <dbReference type="ChEBI" id="CHEBI:597326"/>
    </ligand>
</feature>
<dbReference type="Proteomes" id="UP000503820">
    <property type="component" value="Unassembled WGS sequence"/>
</dbReference>
<comment type="catalytic activity">
    <reaction evidence="9">
        <text>(7R,8S)-7,8-diammoniononanoate + CO2 + ATP = (4R,5S)-dethiobiotin + ADP + phosphate + 3 H(+)</text>
        <dbReference type="Rhea" id="RHEA:15805"/>
        <dbReference type="ChEBI" id="CHEBI:15378"/>
        <dbReference type="ChEBI" id="CHEBI:16526"/>
        <dbReference type="ChEBI" id="CHEBI:30616"/>
        <dbReference type="ChEBI" id="CHEBI:43474"/>
        <dbReference type="ChEBI" id="CHEBI:149469"/>
        <dbReference type="ChEBI" id="CHEBI:149473"/>
        <dbReference type="ChEBI" id="CHEBI:456216"/>
        <dbReference type="EC" id="6.3.3.3"/>
    </reaction>
</comment>
<dbReference type="Pfam" id="PF00202">
    <property type="entry name" value="Aminotran_3"/>
    <property type="match status" value="1"/>
</dbReference>
<evidence type="ECO:0000256" key="2">
    <source>
        <dbReference type="ARBA" id="ARBA00005063"/>
    </source>
</evidence>
<dbReference type="NCBIfam" id="TIGR00347">
    <property type="entry name" value="bioD"/>
    <property type="match status" value="1"/>
</dbReference>
<comment type="pathway">
    <text evidence="9">Cofactor biosynthesis; biotin biosynthesis; biotin from 7,8-diaminononanoate: step 1/2.</text>
</comment>
<keyword evidence="9" id="KW-0547">Nucleotide-binding</keyword>
<dbReference type="InterPro" id="IPR015421">
    <property type="entry name" value="PyrdxlP-dep_Trfase_major"/>
</dbReference>
<evidence type="ECO:0000256" key="1">
    <source>
        <dbReference type="ARBA" id="ARBA00001933"/>
    </source>
</evidence>
<dbReference type="InterPro" id="IPR015424">
    <property type="entry name" value="PyrdxlP-dep_Trfase"/>
</dbReference>
<dbReference type="PROSITE" id="PS00600">
    <property type="entry name" value="AA_TRANSFER_CLASS_3"/>
    <property type="match status" value="1"/>
</dbReference>
<keyword evidence="9" id="KW-0479">Metal-binding</keyword>
<dbReference type="RefSeq" id="WP_174411251.1">
    <property type="nucleotide sequence ID" value="NZ_BLVP01000043.1"/>
</dbReference>
<dbReference type="SUPFAM" id="SSF52540">
    <property type="entry name" value="P-loop containing nucleoside triphosphate hydrolases"/>
    <property type="match status" value="1"/>
</dbReference>
<feature type="binding site" evidence="10">
    <location>
        <position position="586"/>
    </location>
    <ligand>
        <name>substrate</name>
    </ligand>
</feature>
<dbReference type="Pfam" id="PF13500">
    <property type="entry name" value="AAA_26"/>
    <property type="match status" value="1"/>
</dbReference>
<feature type="active site" evidence="9">
    <location>
        <position position="40"/>
    </location>
</feature>
<keyword evidence="9" id="KW-0460">Magnesium</keyword>
<feature type="binding site" evidence="10">
    <location>
        <position position="670"/>
    </location>
    <ligand>
        <name>substrate</name>
    </ligand>
</feature>
<comment type="subcellular location">
    <subcellularLocation>
        <location evidence="9">Cytoplasm</location>
    </subcellularLocation>
</comment>
<dbReference type="GO" id="GO:0005737">
    <property type="term" value="C:cytoplasm"/>
    <property type="evidence" value="ECO:0007669"/>
    <property type="project" value="UniProtKB-SubCell"/>
</dbReference>
<accession>A0A7J0BXT5</accession>
<dbReference type="Gene3D" id="3.40.50.300">
    <property type="entry name" value="P-loop containing nucleotide triphosphate hydrolases"/>
    <property type="match status" value="1"/>
</dbReference>
<dbReference type="InterPro" id="IPR049704">
    <property type="entry name" value="Aminotrans_3_PPA_site"/>
</dbReference>
<dbReference type="GO" id="GO:0005524">
    <property type="term" value="F:ATP binding"/>
    <property type="evidence" value="ECO:0007669"/>
    <property type="project" value="UniProtKB-UniRule"/>
</dbReference>
<gene>
    <name evidence="9" type="primary">bioD</name>
    <name evidence="10" type="synonym">bioA</name>
    <name evidence="11" type="ORF">DSM19430T_31920</name>
</gene>
<feature type="binding site" evidence="10">
    <location>
        <position position="420"/>
    </location>
    <ligand>
        <name>substrate</name>
    </ligand>
</feature>
<dbReference type="HAMAP" id="MF_00336">
    <property type="entry name" value="BioD"/>
    <property type="match status" value="1"/>
</dbReference>
<dbReference type="GO" id="GO:0000287">
    <property type="term" value="F:magnesium ion binding"/>
    <property type="evidence" value="ECO:0007669"/>
    <property type="project" value="UniProtKB-UniRule"/>
</dbReference>
<comment type="subunit">
    <text evidence="9">Homodimer.</text>
</comment>
<dbReference type="CDD" id="cd00610">
    <property type="entry name" value="OAT_like"/>
    <property type="match status" value="1"/>
</dbReference>
<dbReference type="NCBIfam" id="TIGR00508">
    <property type="entry name" value="bioA"/>
    <property type="match status" value="1"/>
</dbReference>
<comment type="cofactor">
    <cofactor evidence="9">
        <name>Mg(2+)</name>
        <dbReference type="ChEBI" id="CHEBI:18420"/>
    </cofactor>
</comment>
<dbReference type="InterPro" id="IPR015422">
    <property type="entry name" value="PyrdxlP-dep_Trfase_small"/>
</dbReference>
<evidence type="ECO:0000256" key="10">
    <source>
        <dbReference type="HAMAP-Rule" id="MF_00834"/>
    </source>
</evidence>
<keyword evidence="6 9" id="KW-0093">Biotin biosynthesis</keyword>
<keyword evidence="7 10" id="KW-0663">Pyridoxal phosphate</keyword>
<dbReference type="PANTHER" id="PTHR42684">
    <property type="entry name" value="ADENOSYLMETHIONINE-8-AMINO-7-OXONONANOATE AMINOTRANSFERASE"/>
    <property type="match status" value="1"/>
</dbReference>
<dbReference type="GO" id="GO:0004015">
    <property type="term" value="F:adenosylmethionine-8-amino-7-oxononanoate transaminase activity"/>
    <property type="evidence" value="ECO:0007669"/>
    <property type="project" value="UniProtKB-UniRule"/>
</dbReference>
<dbReference type="GO" id="GO:0009102">
    <property type="term" value="P:biotin biosynthetic process"/>
    <property type="evidence" value="ECO:0007669"/>
    <property type="project" value="UniProtKB-UniRule"/>
</dbReference>
<dbReference type="HAMAP" id="MF_00834">
    <property type="entry name" value="BioA"/>
    <property type="match status" value="1"/>
</dbReference>
<feature type="site" description="Participates in the substrate recognition with KAPA and in a stacking interaction with the adenine ring of SAM" evidence="10">
    <location>
        <position position="292"/>
    </location>
</feature>
<dbReference type="UniPathway" id="UPA00078">
    <property type="reaction ID" value="UER00160"/>
</dbReference>
<comment type="pathway">
    <text evidence="2 10">Cofactor biosynthesis; biotin biosynthesis; 7,8-diaminononanoate from 8-amino-7-oxononanoate (SAM route): step 1/1.</text>
</comment>
<dbReference type="CDD" id="cd03109">
    <property type="entry name" value="DTBS"/>
    <property type="match status" value="1"/>
</dbReference>
<comment type="function">
    <text evidence="10">Catalyzes the transfer of the alpha-amino group from S-adenosyl-L-methionine (SAM) to 7-keto-8-aminopelargonic acid (KAPA) to form 7,8-diaminopelargonic acid (DAPA). It is the only aminotransferase known to utilize SAM as an amino donor.</text>
</comment>
<dbReference type="AlphaFoldDB" id="A0A7J0BXT5"/>
<proteinExistence type="inferred from homology"/>
<dbReference type="InterPro" id="IPR027417">
    <property type="entry name" value="P-loop_NTPase"/>
</dbReference>
<dbReference type="GO" id="GO:0030170">
    <property type="term" value="F:pyridoxal phosphate binding"/>
    <property type="evidence" value="ECO:0007669"/>
    <property type="project" value="UniProtKB-UniRule"/>
</dbReference>
<evidence type="ECO:0000256" key="4">
    <source>
        <dbReference type="ARBA" id="ARBA00022679"/>
    </source>
</evidence>
<dbReference type="Gene3D" id="3.40.640.10">
    <property type="entry name" value="Type I PLP-dependent aspartate aminotransferase-like (Major domain)"/>
    <property type="match status" value="1"/>
</dbReference>
<feature type="binding site" evidence="9">
    <location>
        <position position="19"/>
    </location>
    <ligand>
        <name>Mg(2+)</name>
        <dbReference type="ChEBI" id="CHEBI:18420"/>
    </ligand>
</feature>
<keyword evidence="9" id="KW-0963">Cytoplasm</keyword>
<keyword evidence="9" id="KW-0436">Ligase</keyword>
<comment type="caution">
    <text evidence="9">Lacks conserved residue(s) required for the propagation of feature annotation.</text>
</comment>
<reference evidence="11 12" key="1">
    <citation type="submission" date="2020-05" db="EMBL/GenBank/DDBJ databases">
        <title>Draft genome sequence of Desulfovibrio psychrotolerans JS1T.</title>
        <authorList>
            <person name="Ueno A."/>
            <person name="Tamazawa S."/>
            <person name="Tamamura S."/>
            <person name="Murakami T."/>
            <person name="Kiyama T."/>
            <person name="Inomata H."/>
            <person name="Amano Y."/>
            <person name="Miyakawa K."/>
            <person name="Tamaki H."/>
            <person name="Naganuma T."/>
            <person name="Kaneko K."/>
        </authorList>
    </citation>
    <scope>NUCLEOTIDE SEQUENCE [LARGE SCALE GENOMIC DNA]</scope>
    <source>
        <strain evidence="11 12">JS1</strain>
    </source>
</reference>
<evidence type="ECO:0000256" key="9">
    <source>
        <dbReference type="HAMAP-Rule" id="MF_00336"/>
    </source>
</evidence>
<feature type="modified residue" description="N6-(pyridoxal phosphate)lysine" evidence="10">
    <location>
        <position position="554"/>
    </location>
</feature>
<keyword evidence="12" id="KW-1185">Reference proteome</keyword>
<protein>
    <recommendedName>
        <fullName evidence="9 10">Multifunctional fusion protein</fullName>
    </recommendedName>
    <domain>
        <recommendedName>
            <fullName evidence="10">Adenosylmethionine-8-amino-7-oxononanoate aminotransferase</fullName>
            <ecNumber evidence="10">2.6.1.62</ecNumber>
        </recommendedName>
        <alternativeName>
            <fullName evidence="10">7,8-diamino-pelargonic acid aminotransferase</fullName>
        </alternativeName>
        <alternativeName>
            <fullName evidence="10">7,8-diaminononanoate synthase</fullName>
        </alternativeName>
        <alternativeName>
            <fullName evidence="10">Diaminopelargonic acid synthase</fullName>
            <shortName evidence="10">DANS</shortName>
            <shortName evidence="10">DAPA AT</shortName>
            <shortName evidence="10">DAPA aminotransferase</shortName>
        </alternativeName>
    </domain>
    <domain>
        <recommendedName>
            <fullName evidence="9">ATP-dependent dethiobiotin synthetase BioD</fullName>
            <ecNumber evidence="9">6.3.3.3</ecNumber>
        </recommendedName>
        <alternativeName>
            <fullName evidence="9">DTB synthetase</fullName>
        </alternativeName>
        <alternativeName>
            <fullName evidence="9">Dethiobiotin synthase</fullName>
            <shortName evidence="9">DTBS</shortName>
        </alternativeName>
    </domain>
</protein>
<comment type="similarity">
    <text evidence="9">Belongs to the dethiobiotin synthetase family.</text>
</comment>
<dbReference type="Gene3D" id="3.90.1150.10">
    <property type="entry name" value="Aspartate Aminotransferase, domain 1"/>
    <property type="match status" value="1"/>
</dbReference>
<evidence type="ECO:0000256" key="6">
    <source>
        <dbReference type="ARBA" id="ARBA00022756"/>
    </source>
</evidence>
<comment type="cofactor">
    <cofactor evidence="1 10">
        <name>pyridoxal 5'-phosphate</name>
        <dbReference type="ChEBI" id="CHEBI:597326"/>
    </cofactor>
</comment>
<feature type="binding site" evidence="9">
    <location>
        <position position="132"/>
    </location>
    <ligand>
        <name>Mg(2+)</name>
        <dbReference type="ChEBI" id="CHEBI:18420"/>
    </ligand>
</feature>
<dbReference type="EMBL" id="BLVP01000043">
    <property type="protein sequence ID" value="GFM38508.1"/>
    <property type="molecule type" value="Genomic_DNA"/>
</dbReference>
<feature type="binding site" evidence="9">
    <location>
        <position position="44"/>
    </location>
    <ligand>
        <name>substrate</name>
    </ligand>
</feature>
<feature type="binding site" evidence="9">
    <location>
        <position position="72"/>
    </location>
    <ligand>
        <name>ATP</name>
        <dbReference type="ChEBI" id="CHEBI:30616"/>
    </ligand>
</feature>
<evidence type="ECO:0000256" key="5">
    <source>
        <dbReference type="ARBA" id="ARBA00022691"/>
    </source>
</evidence>